<sequence length="331" mass="34867">MILISVVAIGATVVVAALAWQQYQARQSAPSGVETTSPAEWASGDRIVFRNTASGAGYGHVASVQLSDPSGPRAVTDTACDRVDATEEGFSCLRSERGIAPSYTATLYTNDSQVVAEWPLPGIPSRTRISDDGALIATTAFVTGHSYAAVGFSTATEIHDRNGKGPGNLEDFTLIVDGSPIAPVDRNFWGVTFIDDTTFYATAQTGGKTYMVKGDLDARTLTAVADDVECPSLSPDGTRVAFKRVTSGSGPTVHWTPAILDLASGDVKLLPESRNVDDQIEWLDDGTILYGMPHEGVAGDTDVWQLAADGSGKPEVFIAHAWSPSVVRSAG</sequence>
<dbReference type="EMBL" id="BAAAOG010000002">
    <property type="protein sequence ID" value="GAA1953928.1"/>
    <property type="molecule type" value="Genomic_DNA"/>
</dbReference>
<dbReference type="RefSeq" id="WP_344092913.1">
    <property type="nucleotide sequence ID" value="NZ_BAAAOG010000002.1"/>
</dbReference>
<dbReference type="Proteomes" id="UP001499933">
    <property type="component" value="Unassembled WGS sequence"/>
</dbReference>
<reference evidence="1 2" key="1">
    <citation type="journal article" date="2019" name="Int. J. Syst. Evol. Microbiol.">
        <title>The Global Catalogue of Microorganisms (GCM) 10K type strain sequencing project: providing services to taxonomists for standard genome sequencing and annotation.</title>
        <authorList>
            <consortium name="The Broad Institute Genomics Platform"/>
            <consortium name="The Broad Institute Genome Sequencing Center for Infectious Disease"/>
            <person name="Wu L."/>
            <person name="Ma J."/>
        </authorList>
    </citation>
    <scope>NUCLEOTIDE SEQUENCE [LARGE SCALE GENOMIC DNA]</scope>
    <source>
        <strain evidence="1 2">JCM 14901</strain>
    </source>
</reference>
<organism evidence="1 2">
    <name type="scientific">Microbacterium deminutum</name>
    <dbReference type="NCBI Taxonomy" id="344164"/>
    <lineage>
        <taxon>Bacteria</taxon>
        <taxon>Bacillati</taxon>
        <taxon>Actinomycetota</taxon>
        <taxon>Actinomycetes</taxon>
        <taxon>Micrococcales</taxon>
        <taxon>Microbacteriaceae</taxon>
        <taxon>Microbacterium</taxon>
    </lineage>
</organism>
<name>A0ABN2QK78_9MICO</name>
<gene>
    <name evidence="1" type="ORF">GCM10009776_14760</name>
</gene>
<keyword evidence="2" id="KW-1185">Reference proteome</keyword>
<dbReference type="Gene3D" id="2.120.10.30">
    <property type="entry name" value="TolB, C-terminal domain"/>
    <property type="match status" value="1"/>
</dbReference>
<dbReference type="InterPro" id="IPR011042">
    <property type="entry name" value="6-blade_b-propeller_TolB-like"/>
</dbReference>
<accession>A0ABN2QK78</accession>
<comment type="caution">
    <text evidence="1">The sequence shown here is derived from an EMBL/GenBank/DDBJ whole genome shotgun (WGS) entry which is preliminary data.</text>
</comment>
<dbReference type="SUPFAM" id="SSF82171">
    <property type="entry name" value="DPP6 N-terminal domain-like"/>
    <property type="match status" value="1"/>
</dbReference>
<evidence type="ECO:0000313" key="2">
    <source>
        <dbReference type="Proteomes" id="UP001499933"/>
    </source>
</evidence>
<evidence type="ECO:0000313" key="1">
    <source>
        <dbReference type="EMBL" id="GAA1953928.1"/>
    </source>
</evidence>
<proteinExistence type="predicted"/>
<protein>
    <submittedName>
        <fullName evidence="1">PD40 domain-containing protein</fullName>
    </submittedName>
</protein>